<reference evidence="3" key="1">
    <citation type="submission" date="2018-05" db="EMBL/GenBank/DDBJ databases">
        <title>Genome sequencing of Phenylobacterium sp. HYN0004.</title>
        <authorList>
            <person name="Yi H."/>
            <person name="Baek C."/>
        </authorList>
    </citation>
    <scope>NUCLEOTIDE SEQUENCE [LARGE SCALE GENOMIC DNA]</scope>
    <source>
        <strain evidence="3">HYN0004</strain>
    </source>
</reference>
<proteinExistence type="predicted"/>
<dbReference type="RefSeq" id="WP_110449538.1">
    <property type="nucleotide sequence ID" value="NZ_CP029479.1"/>
</dbReference>
<evidence type="ECO:0000313" key="3">
    <source>
        <dbReference type="Proteomes" id="UP000247763"/>
    </source>
</evidence>
<sequence>MIVALWLAASVTTVCLEPGGGLSPVICKAPATRLDARREVCECPTGRRTDAPLCAEGETPPPETRQLNAFRRKAGQDGSLVGDRYRDRPLCVIPPNPQGRRP</sequence>
<name>A0A2Z3HVZ5_9CAUL</name>
<dbReference type="OrthoDB" id="7211073at2"/>
<keyword evidence="3" id="KW-1185">Reference proteome</keyword>
<protein>
    <submittedName>
        <fullName evidence="2">Uncharacterized protein</fullName>
    </submittedName>
</protein>
<dbReference type="EMBL" id="CP029479">
    <property type="protein sequence ID" value="AWM76969.1"/>
    <property type="molecule type" value="Genomic_DNA"/>
</dbReference>
<evidence type="ECO:0000256" key="1">
    <source>
        <dbReference type="SAM" id="MobiDB-lite"/>
    </source>
</evidence>
<dbReference type="KEGG" id="phb:HYN04_03880"/>
<feature type="compositionally biased region" description="Pro residues" evidence="1">
    <location>
        <begin position="92"/>
        <end position="102"/>
    </location>
</feature>
<accession>A0A2Z3HVZ5</accession>
<dbReference type="Proteomes" id="UP000247763">
    <property type="component" value="Chromosome"/>
</dbReference>
<gene>
    <name evidence="2" type="ORF">HYN04_03880</name>
</gene>
<organism evidence="2 3">
    <name type="scientific">Phenylobacterium parvum</name>
    <dbReference type="NCBI Taxonomy" id="2201350"/>
    <lineage>
        <taxon>Bacteria</taxon>
        <taxon>Pseudomonadati</taxon>
        <taxon>Pseudomonadota</taxon>
        <taxon>Alphaproteobacteria</taxon>
        <taxon>Caulobacterales</taxon>
        <taxon>Caulobacteraceae</taxon>
        <taxon>Phenylobacterium</taxon>
    </lineage>
</organism>
<feature type="region of interest" description="Disordered" evidence="1">
    <location>
        <begin position="52"/>
        <end position="102"/>
    </location>
</feature>
<dbReference type="AlphaFoldDB" id="A0A2Z3HVZ5"/>
<evidence type="ECO:0000313" key="2">
    <source>
        <dbReference type="EMBL" id="AWM76969.1"/>
    </source>
</evidence>